<evidence type="ECO:0000256" key="1">
    <source>
        <dbReference type="ARBA" id="ARBA00004141"/>
    </source>
</evidence>
<dbReference type="AlphaFoldDB" id="A0A4R6TIU8"/>
<evidence type="ECO:0000256" key="2">
    <source>
        <dbReference type="ARBA" id="ARBA00022692"/>
    </source>
</evidence>
<sequence length="254" mass="29785">MTELQKCYFGFIFVIFNIMKTEQQLKFFPTVFTIPLLFVFAIWFVYWLEIKFGWNFNKFGVYPRNISGLKGVFCSPFIHSDTNHLFNNSVPLFVLSTCLFYFYKEVAAKILIYGGIITGLLTWLIARESYHIGASGIVYLLFSFVLFSGVIRKNYRLVAVSFITIFLYGSMVWYVLPIKEGMSWEGHLSGLITGVVFALLYRKRGIVKEKFKFSQTEFDSMFDEDGNYIPPVVDEEIELKEISYRYIYKEKEQE</sequence>
<evidence type="ECO:0000256" key="5">
    <source>
        <dbReference type="SAM" id="Phobius"/>
    </source>
</evidence>
<protein>
    <submittedName>
        <fullName evidence="7">Membrane associated rhomboid family serine protease</fullName>
    </submittedName>
</protein>
<keyword evidence="2 5" id="KW-0812">Transmembrane</keyword>
<feature type="transmembrane region" description="Helical" evidence="5">
    <location>
        <begin position="157"/>
        <end position="176"/>
    </location>
</feature>
<keyword evidence="4 5" id="KW-0472">Membrane</keyword>
<dbReference type="GO" id="GO:0004252">
    <property type="term" value="F:serine-type endopeptidase activity"/>
    <property type="evidence" value="ECO:0007669"/>
    <property type="project" value="InterPro"/>
</dbReference>
<feature type="transmembrane region" description="Helical" evidence="5">
    <location>
        <begin position="110"/>
        <end position="126"/>
    </location>
</feature>
<dbReference type="GO" id="GO:0006508">
    <property type="term" value="P:proteolysis"/>
    <property type="evidence" value="ECO:0007669"/>
    <property type="project" value="UniProtKB-KW"/>
</dbReference>
<evidence type="ECO:0000259" key="6">
    <source>
        <dbReference type="Pfam" id="PF01694"/>
    </source>
</evidence>
<feature type="domain" description="Peptidase S54 rhomboid" evidence="6">
    <location>
        <begin position="72"/>
        <end position="203"/>
    </location>
</feature>
<dbReference type="Pfam" id="PF01694">
    <property type="entry name" value="Rhomboid"/>
    <property type="match status" value="1"/>
</dbReference>
<dbReference type="InterPro" id="IPR035952">
    <property type="entry name" value="Rhomboid-like_sf"/>
</dbReference>
<organism evidence="7 8">
    <name type="scientific">Tenacibaculum caenipelagi</name>
    <dbReference type="NCBI Taxonomy" id="1325435"/>
    <lineage>
        <taxon>Bacteria</taxon>
        <taxon>Pseudomonadati</taxon>
        <taxon>Bacteroidota</taxon>
        <taxon>Flavobacteriia</taxon>
        <taxon>Flavobacteriales</taxon>
        <taxon>Flavobacteriaceae</taxon>
        <taxon>Tenacibaculum</taxon>
    </lineage>
</organism>
<comment type="subcellular location">
    <subcellularLocation>
        <location evidence="1">Membrane</location>
        <topology evidence="1">Multi-pass membrane protein</topology>
    </subcellularLocation>
</comment>
<dbReference type="Gene3D" id="1.20.1540.10">
    <property type="entry name" value="Rhomboid-like"/>
    <property type="match status" value="1"/>
</dbReference>
<proteinExistence type="predicted"/>
<dbReference type="Proteomes" id="UP000295390">
    <property type="component" value="Unassembled WGS sequence"/>
</dbReference>
<dbReference type="EMBL" id="SNYH01000001">
    <property type="protein sequence ID" value="TDQ30051.1"/>
    <property type="molecule type" value="Genomic_DNA"/>
</dbReference>
<feature type="transmembrane region" description="Helical" evidence="5">
    <location>
        <begin position="27"/>
        <end position="48"/>
    </location>
</feature>
<reference evidence="7 8" key="1">
    <citation type="submission" date="2019-03" db="EMBL/GenBank/DDBJ databases">
        <title>Genomic Encyclopedia of Type Strains, Phase III (KMG-III): the genomes of soil and plant-associated and newly described type strains.</title>
        <authorList>
            <person name="Whitman W."/>
        </authorList>
    </citation>
    <scope>NUCLEOTIDE SEQUENCE [LARGE SCALE GENOMIC DNA]</scope>
    <source>
        <strain evidence="7 8">CECT 8283</strain>
    </source>
</reference>
<keyword evidence="8" id="KW-1185">Reference proteome</keyword>
<evidence type="ECO:0000313" key="8">
    <source>
        <dbReference type="Proteomes" id="UP000295390"/>
    </source>
</evidence>
<evidence type="ECO:0000256" key="3">
    <source>
        <dbReference type="ARBA" id="ARBA00022989"/>
    </source>
</evidence>
<evidence type="ECO:0000313" key="7">
    <source>
        <dbReference type="EMBL" id="TDQ30051.1"/>
    </source>
</evidence>
<dbReference type="GO" id="GO:0016020">
    <property type="term" value="C:membrane"/>
    <property type="evidence" value="ECO:0007669"/>
    <property type="project" value="UniProtKB-SubCell"/>
</dbReference>
<keyword evidence="3 5" id="KW-1133">Transmembrane helix</keyword>
<dbReference type="InterPro" id="IPR022764">
    <property type="entry name" value="Peptidase_S54_rhomboid_dom"/>
</dbReference>
<name>A0A4R6TIU8_9FLAO</name>
<keyword evidence="7" id="KW-0645">Protease</keyword>
<feature type="transmembrane region" description="Helical" evidence="5">
    <location>
        <begin position="132"/>
        <end position="150"/>
    </location>
</feature>
<accession>A0A4R6TIU8</accession>
<feature type="transmembrane region" description="Helical" evidence="5">
    <location>
        <begin position="85"/>
        <end position="103"/>
    </location>
</feature>
<gene>
    <name evidence="7" type="ORF">DFQ07_0386</name>
</gene>
<keyword evidence="7" id="KW-0378">Hydrolase</keyword>
<comment type="caution">
    <text evidence="7">The sequence shown here is derived from an EMBL/GenBank/DDBJ whole genome shotgun (WGS) entry which is preliminary data.</text>
</comment>
<evidence type="ECO:0000256" key="4">
    <source>
        <dbReference type="ARBA" id="ARBA00023136"/>
    </source>
</evidence>
<dbReference type="SUPFAM" id="SSF144091">
    <property type="entry name" value="Rhomboid-like"/>
    <property type="match status" value="1"/>
</dbReference>
<feature type="transmembrane region" description="Helical" evidence="5">
    <location>
        <begin position="182"/>
        <end position="201"/>
    </location>
</feature>